<dbReference type="PANTHER" id="PTHR43433">
    <property type="entry name" value="HYDROLASE, ALPHA/BETA FOLD FAMILY PROTEIN"/>
    <property type="match status" value="1"/>
</dbReference>
<evidence type="ECO:0000313" key="3">
    <source>
        <dbReference type="Proteomes" id="UP001523392"/>
    </source>
</evidence>
<dbReference type="PANTHER" id="PTHR43433:SF5">
    <property type="entry name" value="AB HYDROLASE-1 DOMAIN-CONTAINING PROTEIN"/>
    <property type="match status" value="1"/>
</dbReference>
<organism evidence="2 3">
    <name type="scientific">Siccirubricoccus soli</name>
    <dbReference type="NCBI Taxonomy" id="2899147"/>
    <lineage>
        <taxon>Bacteria</taxon>
        <taxon>Pseudomonadati</taxon>
        <taxon>Pseudomonadota</taxon>
        <taxon>Alphaproteobacteria</taxon>
        <taxon>Acetobacterales</taxon>
        <taxon>Roseomonadaceae</taxon>
        <taxon>Siccirubricoccus</taxon>
    </lineage>
</organism>
<evidence type="ECO:0000259" key="1">
    <source>
        <dbReference type="Pfam" id="PF00561"/>
    </source>
</evidence>
<protein>
    <submittedName>
        <fullName evidence="2">Alpha/beta hydrolase</fullName>
    </submittedName>
</protein>
<dbReference type="EMBL" id="JAFIRR010000111">
    <property type="protein sequence ID" value="MCO6417975.1"/>
    <property type="molecule type" value="Genomic_DNA"/>
</dbReference>
<gene>
    <name evidence="2" type="ORF">JYK14_17675</name>
</gene>
<proteinExistence type="predicted"/>
<sequence length="276" mass="28833">MALPEAAPGRIRRIPIGGGVEIACAVTGEGPPLLLLHGAEADHTQYAALTAHLAGRFTCIAYDQRDSGRTSNPEAPYGIEALADDAAALVAALGHRRAHVFGSSLGSVIAQALAVRHPERVDRLVLSAAIRIGQGIAEINPEAAATLGRLRTDPAANAAEIARFFYPEAHLAAHPELARRFAGGTRTPAQRARRNALIPEAPRLALGGITAPTLVLAQAEDRLVPPAHTLAIAREIPGARTLLLEGLGHVGTIQAPERIATAITPFLLDTSRESTG</sequence>
<dbReference type="Pfam" id="PF00561">
    <property type="entry name" value="Abhydrolase_1"/>
    <property type="match status" value="1"/>
</dbReference>
<dbReference type="RefSeq" id="WP_252954607.1">
    <property type="nucleotide sequence ID" value="NZ_JAFIRR010000111.1"/>
</dbReference>
<dbReference type="SUPFAM" id="SSF53474">
    <property type="entry name" value="alpha/beta-Hydrolases"/>
    <property type="match status" value="1"/>
</dbReference>
<comment type="caution">
    <text evidence="2">The sequence shown here is derived from an EMBL/GenBank/DDBJ whole genome shotgun (WGS) entry which is preliminary data.</text>
</comment>
<feature type="domain" description="AB hydrolase-1" evidence="1">
    <location>
        <begin position="31"/>
        <end position="254"/>
    </location>
</feature>
<evidence type="ECO:0000313" key="2">
    <source>
        <dbReference type="EMBL" id="MCO6417975.1"/>
    </source>
</evidence>
<dbReference type="Proteomes" id="UP001523392">
    <property type="component" value="Unassembled WGS sequence"/>
</dbReference>
<name>A0ABT1DAG8_9PROT</name>
<keyword evidence="3" id="KW-1185">Reference proteome</keyword>
<dbReference type="Gene3D" id="3.40.50.1820">
    <property type="entry name" value="alpha/beta hydrolase"/>
    <property type="match status" value="1"/>
</dbReference>
<accession>A0ABT1DAG8</accession>
<reference evidence="2 3" key="1">
    <citation type="submission" date="2021-12" db="EMBL/GenBank/DDBJ databases">
        <title>Siccirubricoccus leaddurans sp. nov., a high concentration Zn2+ tolerance bacterium.</title>
        <authorList>
            <person name="Cao Y."/>
        </authorList>
    </citation>
    <scope>NUCLEOTIDE SEQUENCE [LARGE SCALE GENOMIC DNA]</scope>
    <source>
        <strain evidence="2 3">KC 17139</strain>
    </source>
</reference>
<dbReference type="InterPro" id="IPR000073">
    <property type="entry name" value="AB_hydrolase_1"/>
</dbReference>
<dbReference type="PRINTS" id="PR00111">
    <property type="entry name" value="ABHYDROLASE"/>
</dbReference>
<dbReference type="InterPro" id="IPR050471">
    <property type="entry name" value="AB_hydrolase"/>
</dbReference>
<keyword evidence="2" id="KW-0378">Hydrolase</keyword>
<dbReference type="GO" id="GO:0016787">
    <property type="term" value="F:hydrolase activity"/>
    <property type="evidence" value="ECO:0007669"/>
    <property type="project" value="UniProtKB-KW"/>
</dbReference>
<dbReference type="InterPro" id="IPR029058">
    <property type="entry name" value="AB_hydrolase_fold"/>
</dbReference>